<evidence type="ECO:0000313" key="3">
    <source>
        <dbReference type="Proteomes" id="UP001295684"/>
    </source>
</evidence>
<keyword evidence="1" id="KW-0472">Membrane</keyword>
<keyword evidence="1" id="KW-0812">Transmembrane</keyword>
<proteinExistence type="predicted"/>
<sequence length="164" mass="18251">MSCNNCTSSAGTLCSLVSDNTDFLQKCSLMYLKVKFGLYWHGNHECILSPVKIQSSCLLKQGIPFMSRYSLSDINLTNTRTSRVARVAFILSFGISKSIVNSSIFVFIFWILFHITFRIFSFSSSLGSLLGASSESFCEFLRDCSDLELASCSKLYFTGACSLK</sequence>
<name>A0AAD1XVH4_EUPCR</name>
<reference evidence="2" key="1">
    <citation type="submission" date="2023-07" db="EMBL/GenBank/DDBJ databases">
        <authorList>
            <consortium name="AG Swart"/>
            <person name="Singh M."/>
            <person name="Singh A."/>
            <person name="Seah K."/>
            <person name="Emmerich C."/>
        </authorList>
    </citation>
    <scope>NUCLEOTIDE SEQUENCE</scope>
    <source>
        <strain evidence="2">DP1</strain>
    </source>
</reference>
<protein>
    <submittedName>
        <fullName evidence="2">Uncharacterized protein</fullName>
    </submittedName>
</protein>
<accession>A0AAD1XVH4</accession>
<keyword evidence="1" id="KW-1133">Transmembrane helix</keyword>
<evidence type="ECO:0000256" key="1">
    <source>
        <dbReference type="SAM" id="Phobius"/>
    </source>
</evidence>
<feature type="transmembrane region" description="Helical" evidence="1">
    <location>
        <begin position="87"/>
        <end position="113"/>
    </location>
</feature>
<gene>
    <name evidence="2" type="ORF">ECRASSUSDP1_LOCUS21571</name>
</gene>
<dbReference type="Proteomes" id="UP001295684">
    <property type="component" value="Unassembled WGS sequence"/>
</dbReference>
<keyword evidence="3" id="KW-1185">Reference proteome</keyword>
<organism evidence="2 3">
    <name type="scientific">Euplotes crassus</name>
    <dbReference type="NCBI Taxonomy" id="5936"/>
    <lineage>
        <taxon>Eukaryota</taxon>
        <taxon>Sar</taxon>
        <taxon>Alveolata</taxon>
        <taxon>Ciliophora</taxon>
        <taxon>Intramacronucleata</taxon>
        <taxon>Spirotrichea</taxon>
        <taxon>Hypotrichia</taxon>
        <taxon>Euplotida</taxon>
        <taxon>Euplotidae</taxon>
        <taxon>Moneuplotes</taxon>
    </lineage>
</organism>
<comment type="caution">
    <text evidence="2">The sequence shown here is derived from an EMBL/GenBank/DDBJ whole genome shotgun (WGS) entry which is preliminary data.</text>
</comment>
<dbReference type="AlphaFoldDB" id="A0AAD1XVH4"/>
<evidence type="ECO:0000313" key="2">
    <source>
        <dbReference type="EMBL" id="CAI2380143.1"/>
    </source>
</evidence>
<dbReference type="EMBL" id="CAMPGE010022063">
    <property type="protein sequence ID" value="CAI2380143.1"/>
    <property type="molecule type" value="Genomic_DNA"/>
</dbReference>